<organism evidence="2 3">
    <name type="scientific">Spodoptera exigua</name>
    <name type="common">Beet armyworm</name>
    <name type="synonym">Noctua fulgens</name>
    <dbReference type="NCBI Taxonomy" id="7107"/>
    <lineage>
        <taxon>Eukaryota</taxon>
        <taxon>Metazoa</taxon>
        <taxon>Ecdysozoa</taxon>
        <taxon>Arthropoda</taxon>
        <taxon>Hexapoda</taxon>
        <taxon>Insecta</taxon>
        <taxon>Pterygota</taxon>
        <taxon>Neoptera</taxon>
        <taxon>Endopterygota</taxon>
        <taxon>Lepidoptera</taxon>
        <taxon>Glossata</taxon>
        <taxon>Ditrysia</taxon>
        <taxon>Noctuoidea</taxon>
        <taxon>Noctuidae</taxon>
        <taxon>Amphipyrinae</taxon>
        <taxon>Spodoptera</taxon>
    </lineage>
</organism>
<feature type="region of interest" description="Disordered" evidence="1">
    <location>
        <begin position="160"/>
        <end position="218"/>
    </location>
</feature>
<protein>
    <submittedName>
        <fullName evidence="2">Uncharacterized protein</fullName>
    </submittedName>
</protein>
<dbReference type="AlphaFoldDB" id="A0A835G355"/>
<keyword evidence="3" id="KW-1185">Reference proteome</keyword>
<dbReference type="EMBL" id="JACKWZ010000669">
    <property type="protein sequence ID" value="KAF9405859.1"/>
    <property type="molecule type" value="Genomic_DNA"/>
</dbReference>
<accession>A0A835G355</accession>
<evidence type="ECO:0000313" key="3">
    <source>
        <dbReference type="Proteomes" id="UP000648187"/>
    </source>
</evidence>
<comment type="caution">
    <text evidence="2">The sequence shown here is derived from an EMBL/GenBank/DDBJ whole genome shotgun (WGS) entry which is preliminary data.</text>
</comment>
<sequence length="218" mass="24699">MLGADQVVERSQITPKQSEKNSTSRKSDDQALTKELLTDTESASVKETFTNQVLSRHVLRDRTNRKYDDTDQESNEDFSPDVSEYIPSPCRNILKSPLSSVSRNIYSSENVVNETFKPEEQSESNIDTTLTGRTSNDCSHAAEVVADNENNPSLIREIKRQSENHNDTTTGERTSSDCLHAEAVESEKKQARKRKQIRTEWRSKKNKILKNSGKAYEG</sequence>
<gene>
    <name evidence="2" type="ORF">HW555_013564</name>
</gene>
<proteinExistence type="predicted"/>
<reference evidence="2" key="1">
    <citation type="submission" date="2020-08" db="EMBL/GenBank/DDBJ databases">
        <title>Spodoptera exigua strain:BAW_Kor-Di-RS1 Genome sequencing and assembly.</title>
        <authorList>
            <person name="Kim J."/>
            <person name="Nam H.Y."/>
            <person name="Kwon M."/>
            <person name="Choi J.H."/>
            <person name="Cho S.R."/>
            <person name="Kim G.-H."/>
        </authorList>
    </citation>
    <scope>NUCLEOTIDE SEQUENCE</scope>
    <source>
        <strain evidence="2">BAW_Kor-Di-RS1</strain>
        <tissue evidence="2">Whole-body</tissue>
    </source>
</reference>
<feature type="compositionally biased region" description="Basic and acidic residues" evidence="1">
    <location>
        <begin position="179"/>
        <end position="189"/>
    </location>
</feature>
<feature type="compositionally biased region" description="Basic and acidic residues" evidence="1">
    <location>
        <begin position="59"/>
        <end position="69"/>
    </location>
</feature>
<feature type="compositionally biased region" description="Polar residues" evidence="1">
    <location>
        <begin position="167"/>
        <end position="177"/>
    </location>
</feature>
<feature type="region of interest" description="Disordered" evidence="1">
    <location>
        <begin position="1"/>
        <end position="31"/>
    </location>
</feature>
<name>A0A835G355_SPOEX</name>
<feature type="compositionally biased region" description="Acidic residues" evidence="1">
    <location>
        <begin position="70"/>
        <end position="79"/>
    </location>
</feature>
<feature type="non-terminal residue" evidence="2">
    <location>
        <position position="1"/>
    </location>
</feature>
<feature type="region of interest" description="Disordered" evidence="1">
    <location>
        <begin position="59"/>
        <end position="84"/>
    </location>
</feature>
<dbReference type="Proteomes" id="UP000648187">
    <property type="component" value="Unassembled WGS sequence"/>
</dbReference>
<evidence type="ECO:0000256" key="1">
    <source>
        <dbReference type="SAM" id="MobiDB-lite"/>
    </source>
</evidence>
<evidence type="ECO:0000313" key="2">
    <source>
        <dbReference type="EMBL" id="KAF9405859.1"/>
    </source>
</evidence>